<dbReference type="InterPro" id="IPR032675">
    <property type="entry name" value="LRR_dom_sf"/>
</dbReference>
<reference evidence="1 2" key="1">
    <citation type="submission" date="2018-11" db="EMBL/GenBank/DDBJ databases">
        <title>Genomes From Bacteria Associated with the Canine Oral Cavity: a Test Case for Automated Genome-Based Taxonomic Assignment.</title>
        <authorList>
            <person name="Coil D.A."/>
            <person name="Jospin G."/>
            <person name="Darling A.E."/>
            <person name="Wallis C."/>
            <person name="Davis I.J."/>
            <person name="Harris S."/>
            <person name="Eisen J.A."/>
            <person name="Holcombe L.J."/>
            <person name="O'Flynn C."/>
        </authorList>
    </citation>
    <scope>NUCLEOTIDE SEQUENCE [LARGE SCALE GENOMIC DNA]</scope>
    <source>
        <strain evidence="1 2">OH2617_COT-023</strain>
    </source>
</reference>
<dbReference type="SUPFAM" id="SSF52058">
    <property type="entry name" value="L domain-like"/>
    <property type="match status" value="1"/>
</dbReference>
<sequence>MPAGTEATYRAAPVWKNFKIDAGSMLYYDFTYNKLHYKITGSGSRFYHYYVKVVPEKAGMFNYSEGKRPTGNVTIPERFSRKVGIATHTYTVTEIGDYAFYNCKGLTSVSIPNTVQVIGNEAFRECSWMTSVRISGNALRKIGDAAFAGC</sequence>
<dbReference type="EMBL" id="RQYS01000212">
    <property type="protein sequence ID" value="RRD55566.1"/>
    <property type="molecule type" value="Genomic_DNA"/>
</dbReference>
<accession>A0A3P1XBB2</accession>
<name>A0A3P1XBB2_TANFO</name>
<organism evidence="1 2">
    <name type="scientific">Tannerella forsythia</name>
    <name type="common">Bacteroides forsythus</name>
    <dbReference type="NCBI Taxonomy" id="28112"/>
    <lineage>
        <taxon>Bacteria</taxon>
        <taxon>Pseudomonadati</taxon>
        <taxon>Bacteroidota</taxon>
        <taxon>Bacteroidia</taxon>
        <taxon>Bacteroidales</taxon>
        <taxon>Tannerellaceae</taxon>
        <taxon>Tannerella</taxon>
    </lineage>
</organism>
<evidence type="ECO:0000313" key="2">
    <source>
        <dbReference type="Proteomes" id="UP000278609"/>
    </source>
</evidence>
<dbReference type="PANTHER" id="PTHR45661:SF3">
    <property type="entry name" value="IG-LIKE DOMAIN-CONTAINING PROTEIN"/>
    <property type="match status" value="1"/>
</dbReference>
<dbReference type="OrthoDB" id="1062636at2"/>
<dbReference type="InterPro" id="IPR026906">
    <property type="entry name" value="LRR_5"/>
</dbReference>
<dbReference type="PANTHER" id="PTHR45661">
    <property type="entry name" value="SURFACE ANTIGEN"/>
    <property type="match status" value="1"/>
</dbReference>
<dbReference type="InterPro" id="IPR053139">
    <property type="entry name" value="Surface_bspA-like"/>
</dbReference>
<dbReference type="Gene3D" id="3.80.10.10">
    <property type="entry name" value="Ribonuclease Inhibitor"/>
    <property type="match status" value="1"/>
</dbReference>
<dbReference type="Proteomes" id="UP000278609">
    <property type="component" value="Unassembled WGS sequence"/>
</dbReference>
<comment type="caution">
    <text evidence="1">The sequence shown here is derived from an EMBL/GenBank/DDBJ whole genome shotgun (WGS) entry which is preliminary data.</text>
</comment>
<protein>
    <submittedName>
        <fullName evidence="1">Leucine-rich repeat domain-containing protein</fullName>
    </submittedName>
</protein>
<gene>
    <name evidence="1" type="ORF">EII40_14535</name>
</gene>
<dbReference type="RefSeq" id="WP_148091625.1">
    <property type="nucleotide sequence ID" value="NZ_RQYS01000212.1"/>
</dbReference>
<feature type="non-terminal residue" evidence="1">
    <location>
        <position position="150"/>
    </location>
</feature>
<dbReference type="AlphaFoldDB" id="A0A3P1XBB2"/>
<evidence type="ECO:0000313" key="1">
    <source>
        <dbReference type="EMBL" id="RRD55566.1"/>
    </source>
</evidence>
<proteinExistence type="predicted"/>
<dbReference type="Pfam" id="PF13306">
    <property type="entry name" value="LRR_5"/>
    <property type="match status" value="1"/>
</dbReference>